<evidence type="ECO:0000313" key="7">
    <source>
        <dbReference type="Proteomes" id="UP000224974"/>
    </source>
</evidence>
<evidence type="ECO:0000256" key="4">
    <source>
        <dbReference type="ARBA" id="ARBA00023163"/>
    </source>
</evidence>
<evidence type="ECO:0000256" key="2">
    <source>
        <dbReference type="ARBA" id="ARBA00023015"/>
    </source>
</evidence>
<comment type="caution">
    <text evidence="6">The sequence shown here is derived from an EMBL/GenBank/DDBJ whole genome shotgun (WGS) entry which is preliminary data.</text>
</comment>
<keyword evidence="4" id="KW-0804">Transcription</keyword>
<dbReference type="STRING" id="1111728.GCA_000427805_02229"/>
<dbReference type="InterPro" id="IPR047057">
    <property type="entry name" value="MerR_fam"/>
</dbReference>
<sequence>MNMKKDYFMTGELAELCNIGKQTLIHYEDIGLLKPSTRSNNQYRYYSVDTFETIFTIKALQSLGLSLYEIKEYLHSKNPRRFIYLLNEQLTSINDKIFELKKIESSIKDKISVTQQKIELEVVSMGWQEKDTIIVTKYDKSATFPSKLFSKNIMSHIKYCTQKGLQGIFSTGVIFEQADILQGKYNYSNTFFSKIPKNIDIDTDIDYYMQEGLYLSTYHSGEYAPPPETYAKLLDYVTSHNLSLSGPFYEESILDSNCMDRYENYLYKVSIAVTPN</sequence>
<keyword evidence="7" id="KW-1185">Reference proteome</keyword>
<dbReference type="SUPFAM" id="SSF55136">
    <property type="entry name" value="Probable bacterial effector-binding domain"/>
    <property type="match status" value="1"/>
</dbReference>
<evidence type="ECO:0000256" key="1">
    <source>
        <dbReference type="ARBA" id="ARBA00022491"/>
    </source>
</evidence>
<dbReference type="PROSITE" id="PS50937">
    <property type="entry name" value="HTH_MERR_2"/>
    <property type="match status" value="1"/>
</dbReference>
<dbReference type="PANTHER" id="PTHR30204">
    <property type="entry name" value="REDOX-CYCLING DRUG-SENSING TRANSCRIPTIONAL ACTIVATOR SOXR"/>
    <property type="match status" value="1"/>
</dbReference>
<dbReference type="Gene3D" id="3.20.80.10">
    <property type="entry name" value="Regulatory factor, effector binding domain"/>
    <property type="match status" value="1"/>
</dbReference>
<dbReference type="InterPro" id="IPR009061">
    <property type="entry name" value="DNA-bd_dom_put_sf"/>
</dbReference>
<organism evidence="6 7">
    <name type="scientific">Budvicia aquatica</name>
    <dbReference type="NCBI Taxonomy" id="82979"/>
    <lineage>
        <taxon>Bacteria</taxon>
        <taxon>Pseudomonadati</taxon>
        <taxon>Pseudomonadota</taxon>
        <taxon>Gammaproteobacteria</taxon>
        <taxon>Enterobacterales</taxon>
        <taxon>Budviciaceae</taxon>
        <taxon>Budvicia</taxon>
    </lineage>
</organism>
<gene>
    <name evidence="6" type="ORF">CRN84_24580</name>
</gene>
<dbReference type="InterPro" id="IPR011256">
    <property type="entry name" value="Reg_factor_effector_dom_sf"/>
</dbReference>
<reference evidence="7" key="1">
    <citation type="submission" date="2017-09" db="EMBL/GenBank/DDBJ databases">
        <title>FDA dAtabase for Regulatory Grade micrObial Sequences (FDA-ARGOS): Supporting development and validation of Infectious Disease Dx tests.</title>
        <authorList>
            <person name="Minogue T."/>
            <person name="Wolcott M."/>
            <person name="Wasieloski L."/>
            <person name="Aguilar W."/>
            <person name="Moore D."/>
            <person name="Tallon L."/>
            <person name="Sadzewicz L."/>
            <person name="Ott S."/>
            <person name="Zhao X."/>
            <person name="Nagaraj S."/>
            <person name="Vavikolanu K."/>
            <person name="Aluvathingal J."/>
            <person name="Nadendla S."/>
            <person name="Sichtig H."/>
        </authorList>
    </citation>
    <scope>NUCLEOTIDE SEQUENCE [LARGE SCALE GENOMIC DNA]</scope>
    <source>
        <strain evidence="7">FDAARGOS_387</strain>
    </source>
</reference>
<dbReference type="SMART" id="SM00422">
    <property type="entry name" value="HTH_MERR"/>
    <property type="match status" value="1"/>
</dbReference>
<accession>A0A2C6DLZ0</accession>
<dbReference type="Gene3D" id="1.10.1660.10">
    <property type="match status" value="1"/>
</dbReference>
<evidence type="ECO:0000259" key="5">
    <source>
        <dbReference type="PROSITE" id="PS50937"/>
    </source>
</evidence>
<dbReference type="AlphaFoldDB" id="A0A2C6DLZ0"/>
<proteinExistence type="predicted"/>
<name>A0A2C6DLZ0_9GAMM</name>
<evidence type="ECO:0000313" key="6">
    <source>
        <dbReference type="EMBL" id="PHI32266.1"/>
    </source>
</evidence>
<protein>
    <recommendedName>
        <fullName evidence="5">HTH merR-type domain-containing protein</fullName>
    </recommendedName>
</protein>
<dbReference type="SUPFAM" id="SSF46955">
    <property type="entry name" value="Putative DNA-binding domain"/>
    <property type="match status" value="1"/>
</dbReference>
<keyword evidence="3" id="KW-0238">DNA-binding</keyword>
<dbReference type="RefSeq" id="WP_029094941.1">
    <property type="nucleotide sequence ID" value="NZ_PDDX01000001.1"/>
</dbReference>
<keyword evidence="2" id="KW-0805">Transcription regulation</keyword>
<dbReference type="Pfam" id="PF13411">
    <property type="entry name" value="MerR_1"/>
    <property type="match status" value="1"/>
</dbReference>
<evidence type="ECO:0000256" key="3">
    <source>
        <dbReference type="ARBA" id="ARBA00023125"/>
    </source>
</evidence>
<dbReference type="PANTHER" id="PTHR30204:SF69">
    <property type="entry name" value="MERR-FAMILY TRANSCRIPTIONAL REGULATOR"/>
    <property type="match status" value="1"/>
</dbReference>
<dbReference type="Proteomes" id="UP000224974">
    <property type="component" value="Unassembled WGS sequence"/>
</dbReference>
<dbReference type="OrthoDB" id="9808480at2"/>
<keyword evidence="1" id="KW-0678">Repressor</keyword>
<dbReference type="EMBL" id="PDDX01000001">
    <property type="protein sequence ID" value="PHI32266.1"/>
    <property type="molecule type" value="Genomic_DNA"/>
</dbReference>
<dbReference type="InterPro" id="IPR000551">
    <property type="entry name" value="MerR-type_HTH_dom"/>
</dbReference>
<feature type="domain" description="HTH merR-type" evidence="5">
    <location>
        <begin position="7"/>
        <end position="76"/>
    </location>
</feature>
<dbReference type="GO" id="GO:0003700">
    <property type="term" value="F:DNA-binding transcription factor activity"/>
    <property type="evidence" value="ECO:0007669"/>
    <property type="project" value="InterPro"/>
</dbReference>
<dbReference type="GO" id="GO:0003677">
    <property type="term" value="F:DNA binding"/>
    <property type="evidence" value="ECO:0007669"/>
    <property type="project" value="UniProtKB-KW"/>
</dbReference>